<reference evidence="9" key="1">
    <citation type="submission" date="2016-10" db="EMBL/GenBank/DDBJ databases">
        <authorList>
            <person name="Varghese N."/>
            <person name="Submissions S."/>
        </authorList>
    </citation>
    <scope>NUCLEOTIDE SEQUENCE [LARGE SCALE GENOMIC DNA]</scope>
    <source>
        <strain evidence="9">DSM 10146</strain>
    </source>
</reference>
<feature type="active site" description="Nucleophile" evidence="5">
    <location>
        <position position="262"/>
    </location>
</feature>
<sequence length="803" mass="86871">MSNLARPAATPDETRAGAPSAETIRVAGLASEAEIRVDRWGVPHLRAGSAADGFFVQGFNAARDRLWQIDLWRKRGLGLLSGDFGPGYLEQDAAARAFLFRGDMAAEWVAYAPDTRDICESFVAGINAFIALTEAEPARLPEEFAQMGTTPARWQAEDVLRIRSHALTRNALSEIMRACLMTGISAESDLLRKNLEPLVRPGNAGEVDPAVFTPRILDVFRLATAPVTFSPERLAATVAEAGKWRKVTPLAEVIADADWTGSNHWAIAGSHSATGRAIMATDPHRTHGLPSLRYAVHLKTPEFDVIGAGEPSAPGISLGHNGIIAFSQTIFSADQEDIYLYETDPANPDRYLCDGEWTDMELVEESFPLRDGASETRVLRFTRHGPVLWQDPERNLVFALRSVWFEPGSAAYLAGLSSMRATTLDGFRAAIARFGTPSLNHLYADTSGTIAWMPYGMIPVRHNWDGLLPVPGDGRFEWDGFVPLDTMPLTVNPTCGYVYSANEANLPEDWDHEANRVGFEWLEASRARRIADVLGSEAPGSHGIAQSIALQTDVMTEPGLRLRALLAPLSAEGATGEALAMIAGWDGMAAAGSAGAALCEYWYARHLKPALFALFVPDPRLRPLMEPGDVEGILKALETPGVAFGQAPAAARDALLLETLASAHAALAATLGEDASEWRWGDLHHGFFEHPLGPVAGEAWRKSHDVGPLAKGGSASTVMHAAYRTSDFRVTMGASVRIVMDVGNWDESVFINAPGQSGDRRSPHYDDLAPHWAKGEYVPFLYSDAAVEEATAQVIRLLPASGS</sequence>
<keyword evidence="3" id="KW-0378">Hydrolase</keyword>
<keyword evidence="9" id="KW-1185">Reference proteome</keyword>
<dbReference type="RefSeq" id="WP_089959052.1">
    <property type="nucleotide sequence ID" value="NZ_FNAV01000006.1"/>
</dbReference>
<accession>A0A1G7F5I8</accession>
<dbReference type="PIRSF" id="PIRSF001227">
    <property type="entry name" value="Pen_acylase"/>
    <property type="match status" value="1"/>
</dbReference>
<protein>
    <submittedName>
        <fullName evidence="8">Penicillin amidase</fullName>
    </submittedName>
</protein>
<feature type="binding site" evidence="6">
    <location>
        <position position="337"/>
    </location>
    <ligand>
        <name>Ca(2+)</name>
        <dbReference type="ChEBI" id="CHEBI:29108"/>
    </ligand>
</feature>
<dbReference type="STRING" id="282683.SAMN04488105_106282"/>
<evidence type="ECO:0000256" key="7">
    <source>
        <dbReference type="SAM" id="MobiDB-lite"/>
    </source>
</evidence>
<dbReference type="GO" id="GO:0046872">
    <property type="term" value="F:metal ion binding"/>
    <property type="evidence" value="ECO:0007669"/>
    <property type="project" value="UniProtKB-KW"/>
</dbReference>
<keyword evidence="6" id="KW-0479">Metal-binding</keyword>
<evidence type="ECO:0000256" key="5">
    <source>
        <dbReference type="PIRSR" id="PIRSR001227-1"/>
    </source>
</evidence>
<keyword evidence="6" id="KW-0106">Calcium</keyword>
<dbReference type="InterPro" id="IPR023343">
    <property type="entry name" value="Penicillin_amidase_dom1"/>
</dbReference>
<comment type="cofactor">
    <cofactor evidence="6">
        <name>Ca(2+)</name>
        <dbReference type="ChEBI" id="CHEBI:29108"/>
    </cofactor>
    <text evidence="6">Binds 1 Ca(2+) ion per dimer.</text>
</comment>
<dbReference type="InterPro" id="IPR043146">
    <property type="entry name" value="Penicillin_amidase_N_B-knob"/>
</dbReference>
<comment type="similarity">
    <text evidence="1">Belongs to the peptidase S45 family.</text>
</comment>
<dbReference type="Pfam" id="PF01804">
    <property type="entry name" value="Penicil_amidase"/>
    <property type="match status" value="1"/>
</dbReference>
<dbReference type="InterPro" id="IPR029055">
    <property type="entry name" value="Ntn_hydrolases_N"/>
</dbReference>
<dbReference type="OrthoDB" id="9760084at2"/>
<evidence type="ECO:0000256" key="1">
    <source>
        <dbReference type="ARBA" id="ARBA00006586"/>
    </source>
</evidence>
<keyword evidence="4" id="KW-0865">Zymogen</keyword>
<evidence type="ECO:0000256" key="6">
    <source>
        <dbReference type="PIRSR" id="PIRSR001227-2"/>
    </source>
</evidence>
<dbReference type="GO" id="GO:0017000">
    <property type="term" value="P:antibiotic biosynthetic process"/>
    <property type="evidence" value="ECO:0007669"/>
    <property type="project" value="InterPro"/>
</dbReference>
<dbReference type="Proteomes" id="UP000198994">
    <property type="component" value="Unassembled WGS sequence"/>
</dbReference>
<feature type="region of interest" description="Disordered" evidence="7">
    <location>
        <begin position="1"/>
        <end position="20"/>
    </location>
</feature>
<dbReference type="InterPro" id="IPR043147">
    <property type="entry name" value="Penicillin_amidase_A-knob"/>
</dbReference>
<dbReference type="InterPro" id="IPR002692">
    <property type="entry name" value="S45"/>
</dbReference>
<evidence type="ECO:0000256" key="3">
    <source>
        <dbReference type="ARBA" id="ARBA00022801"/>
    </source>
</evidence>
<dbReference type="Gene3D" id="1.10.439.10">
    <property type="entry name" value="Penicillin Amidohydrolase, domain 1"/>
    <property type="match status" value="1"/>
</dbReference>
<evidence type="ECO:0000256" key="2">
    <source>
        <dbReference type="ARBA" id="ARBA00022729"/>
    </source>
</evidence>
<name>A0A1G7F5I8_9RHOB</name>
<organism evidence="8 9">
    <name type="scientific">Salipiger thiooxidans</name>
    <dbReference type="NCBI Taxonomy" id="282683"/>
    <lineage>
        <taxon>Bacteria</taxon>
        <taxon>Pseudomonadati</taxon>
        <taxon>Pseudomonadota</taxon>
        <taxon>Alphaproteobacteria</taxon>
        <taxon>Rhodobacterales</taxon>
        <taxon>Roseobacteraceae</taxon>
        <taxon>Salipiger</taxon>
    </lineage>
</organism>
<dbReference type="PANTHER" id="PTHR34218:SF3">
    <property type="entry name" value="ACYL-HOMOSERINE LACTONE ACYLASE PVDQ"/>
    <property type="match status" value="1"/>
</dbReference>
<dbReference type="GO" id="GO:0016811">
    <property type="term" value="F:hydrolase activity, acting on carbon-nitrogen (but not peptide) bonds, in linear amides"/>
    <property type="evidence" value="ECO:0007669"/>
    <property type="project" value="InterPro"/>
</dbReference>
<dbReference type="AlphaFoldDB" id="A0A1G7F5I8"/>
<feature type="binding site" evidence="6">
    <location>
        <position position="174"/>
    </location>
    <ligand>
        <name>Ca(2+)</name>
        <dbReference type="ChEBI" id="CHEBI:29108"/>
    </ligand>
</feature>
<keyword evidence="2" id="KW-0732">Signal</keyword>
<dbReference type="CDD" id="cd03747">
    <property type="entry name" value="Ntn_PGA_like"/>
    <property type="match status" value="1"/>
</dbReference>
<proteinExistence type="inferred from homology"/>
<dbReference type="Gene3D" id="3.60.20.10">
    <property type="entry name" value="Glutamine Phosphoribosylpyrophosphate, subunit 1, domain 1"/>
    <property type="match status" value="1"/>
</dbReference>
<evidence type="ECO:0000256" key="4">
    <source>
        <dbReference type="ARBA" id="ARBA00023145"/>
    </source>
</evidence>
<dbReference type="EMBL" id="FNAV01000006">
    <property type="protein sequence ID" value="SDE71177.1"/>
    <property type="molecule type" value="Genomic_DNA"/>
</dbReference>
<evidence type="ECO:0000313" key="8">
    <source>
        <dbReference type="EMBL" id="SDE71177.1"/>
    </source>
</evidence>
<dbReference type="SUPFAM" id="SSF56235">
    <property type="entry name" value="N-terminal nucleophile aminohydrolases (Ntn hydrolases)"/>
    <property type="match status" value="1"/>
</dbReference>
<feature type="binding site" evidence="6">
    <location>
        <position position="334"/>
    </location>
    <ligand>
        <name>Ca(2+)</name>
        <dbReference type="ChEBI" id="CHEBI:29108"/>
    </ligand>
</feature>
<gene>
    <name evidence="8" type="ORF">SAMN04488105_106282</name>
</gene>
<dbReference type="Gene3D" id="2.30.120.10">
    <property type="match status" value="1"/>
</dbReference>
<evidence type="ECO:0000313" key="9">
    <source>
        <dbReference type="Proteomes" id="UP000198994"/>
    </source>
</evidence>
<dbReference type="Gene3D" id="1.10.1400.10">
    <property type="match status" value="1"/>
</dbReference>
<dbReference type="InterPro" id="IPR014395">
    <property type="entry name" value="Pen/GL7ACA/AHL_acylase"/>
</dbReference>
<dbReference type="PANTHER" id="PTHR34218">
    <property type="entry name" value="PEPTIDASE S45 PENICILLIN AMIDASE"/>
    <property type="match status" value="1"/>
</dbReference>